<reference evidence="1" key="1">
    <citation type="submission" date="2007-11" db="EMBL/GenBank/DDBJ databases">
        <authorList>
            <person name="Fulton L."/>
            <person name="Clifton S."/>
            <person name="Fulton B."/>
            <person name="Xu J."/>
            <person name="Minx P."/>
            <person name="Pepin K.H."/>
            <person name="Johnson M."/>
            <person name="Thiruvilangam P."/>
            <person name="Bhonagiri V."/>
            <person name="Nash W.E."/>
            <person name="Mardis E.R."/>
            <person name="Wilson R.K."/>
        </authorList>
    </citation>
    <scope>NUCLEOTIDE SEQUENCE [LARGE SCALE GENOMIC DNA]</scope>
    <source>
        <strain evidence="1">DSM 17241</strain>
    </source>
</reference>
<dbReference type="EMBL" id="ABGD02000030">
    <property type="protein sequence ID" value="EDS09139.1"/>
    <property type="molecule type" value="Genomic_DNA"/>
</dbReference>
<accession>B0PGP1</accession>
<dbReference type="HOGENOM" id="CLU_3283922_0_0_9"/>
<evidence type="ECO:0000313" key="1">
    <source>
        <dbReference type="EMBL" id="EDS09139.1"/>
    </source>
</evidence>
<name>B0PGP1_9FIRM</name>
<reference evidence="1" key="2">
    <citation type="submission" date="2013-09" db="EMBL/GenBank/DDBJ databases">
        <title>Draft genome sequence of Anaerotruncus colihominis(DSM 17241).</title>
        <authorList>
            <person name="Sudarsanam P."/>
            <person name="Ley R."/>
            <person name="Guruge J."/>
            <person name="Turnbaugh P.J."/>
            <person name="Mahowald M."/>
            <person name="Liep D."/>
            <person name="Gordon J."/>
        </authorList>
    </citation>
    <scope>NUCLEOTIDE SEQUENCE</scope>
    <source>
        <strain evidence="1">DSM 17241</strain>
    </source>
</reference>
<proteinExistence type="predicted"/>
<dbReference type="AlphaFoldDB" id="B0PGP1"/>
<sequence>MVKNTKKAVELIRRYGIITAKRLLYRGCAQRLAACAATAF</sequence>
<dbReference type="Proteomes" id="UP000003803">
    <property type="component" value="Unassembled WGS sequence"/>
</dbReference>
<comment type="caution">
    <text evidence="1">The sequence shown here is derived from an EMBL/GenBank/DDBJ whole genome shotgun (WGS) entry which is preliminary data.</text>
</comment>
<gene>
    <name evidence="1" type="ORF">ANACOL_03909</name>
</gene>
<organism evidence="1 2">
    <name type="scientific">Anaerotruncus colihominis DSM 17241</name>
    <dbReference type="NCBI Taxonomy" id="445972"/>
    <lineage>
        <taxon>Bacteria</taxon>
        <taxon>Bacillati</taxon>
        <taxon>Bacillota</taxon>
        <taxon>Clostridia</taxon>
        <taxon>Eubacteriales</taxon>
        <taxon>Oscillospiraceae</taxon>
        <taxon>Anaerotruncus</taxon>
    </lineage>
</organism>
<keyword evidence="2" id="KW-1185">Reference proteome</keyword>
<protein>
    <submittedName>
        <fullName evidence="1">Uncharacterized protein</fullName>
    </submittedName>
</protein>
<evidence type="ECO:0000313" key="2">
    <source>
        <dbReference type="Proteomes" id="UP000003803"/>
    </source>
</evidence>